<keyword evidence="5 9" id="KW-0812">Transmembrane</keyword>
<evidence type="ECO:0000259" key="10">
    <source>
        <dbReference type="PROSITE" id="PS51380"/>
    </source>
</evidence>
<keyword evidence="3" id="KW-0813">Transport</keyword>
<evidence type="ECO:0000256" key="2">
    <source>
        <dbReference type="ARBA" id="ARBA00009665"/>
    </source>
</evidence>
<dbReference type="GO" id="GO:0016036">
    <property type="term" value="P:cellular response to phosphate starvation"/>
    <property type="evidence" value="ECO:0007669"/>
    <property type="project" value="InterPro"/>
</dbReference>
<feature type="compositionally biased region" description="Basic and acidic residues" evidence="8">
    <location>
        <begin position="193"/>
        <end position="224"/>
    </location>
</feature>
<dbReference type="GO" id="GO:0006817">
    <property type="term" value="P:phosphate ion transport"/>
    <property type="evidence" value="ECO:0007669"/>
    <property type="project" value="UniProtKB-KW"/>
</dbReference>
<accession>A0A6A1V1D1</accession>
<comment type="subcellular location">
    <subcellularLocation>
        <location evidence="1">Endomembrane system</location>
        <topology evidence="1">Multi-pass membrane protein</topology>
    </subcellularLocation>
</comment>
<evidence type="ECO:0000259" key="11">
    <source>
        <dbReference type="PROSITE" id="PS51382"/>
    </source>
</evidence>
<feature type="domain" description="EXS" evidence="10">
    <location>
        <begin position="596"/>
        <end position="825"/>
    </location>
</feature>
<comment type="caution">
    <text evidence="12">The sequence shown here is derived from an EMBL/GenBank/DDBJ whole genome shotgun (WGS) entry which is preliminary data.</text>
</comment>
<evidence type="ECO:0000256" key="9">
    <source>
        <dbReference type="SAM" id="Phobius"/>
    </source>
</evidence>
<evidence type="ECO:0000313" key="13">
    <source>
        <dbReference type="Proteomes" id="UP000516437"/>
    </source>
</evidence>
<evidence type="ECO:0000256" key="8">
    <source>
        <dbReference type="SAM" id="MobiDB-lite"/>
    </source>
</evidence>
<dbReference type="EMBL" id="RXIC02000025">
    <property type="protein sequence ID" value="KAB1206479.1"/>
    <property type="molecule type" value="Genomic_DNA"/>
</dbReference>
<evidence type="ECO:0000256" key="4">
    <source>
        <dbReference type="ARBA" id="ARBA00022592"/>
    </source>
</evidence>
<dbReference type="InterPro" id="IPR034092">
    <property type="entry name" value="PHO1_SPX"/>
</dbReference>
<feature type="transmembrane region" description="Helical" evidence="9">
    <location>
        <begin position="706"/>
        <end position="724"/>
    </location>
</feature>
<sequence length="825" mass="95704">MVKFSKQFEGQLVPEWKEAFVDYWQLKKELKKLHLLNSDNTPTKQQNNSLPDTILSSLRNFPLFGHQHRNHGAIQVHKKLTSSASKGDVYETELLEQFADNDATKEFFQCLDQQLNKVNQFYKTKEKEFMDRGESLKNQMGILIDLKMALQQRGKGTIAQDSSEDGSISCTISCDEESVRDRTEEEQPQDNGTEDKEKNDVPLKDDSPKSDELGKSMRMKREDGKMRSLSGRVFDLQGKNLKINIPLTTPSRTFSAISYLVREDLMNQSSKKCGPEGSKLQINRTKLHHAEKMIRGAFIELYKGLGYLKTYRNLNMLAFLKILKKFDKVTGKQVLPIYHKVVERSYFNSSDKVMNLGDEVEELFIKHFAEDDRRKAMKYLKPQQRKDSHSVTFFIGLFTGCLLALFAGYVIMAHIMEVYRPQPRSVYMETVYPVFRRVPPAPPCIRFPEFPENSKSDLHYLFIFELSPTKELKYRDVFLICTASMTAVMGVMFVHLSLLHTQGYSNAQARVIPGLLLLIFLLVLVCPFNIFYKSSRYRFLRVIRNIVLSPLYKVVMLDFFMADQLCSQVPMLRNLEYVACYYITGSYKTDDYGYCMKTKHFRDLAYAVSFLPYYWRAMQCARRWFDEGQTSHLINLGKYVSAMLAAGAKVAYEKEPRVGWLCLVVVMSSGATLYQLYWDFVKDWGLLQMNSKNPWLRNELMLRRKIIYYFSMVYTVALFSLFKLGKFSQESAGHWHTIGTSNSITLAPTKGLNLILRLAWLQTVLHSNFEHVDHRVTTLFLAALEVTRRGLWNFFRLENEHLNNAGKFRAVKTVPLPFHEVDEQD</sequence>
<protein>
    <recommendedName>
        <fullName evidence="14">Phosphate transporter PHO1 1</fullName>
    </recommendedName>
</protein>
<evidence type="ECO:0008006" key="14">
    <source>
        <dbReference type="Google" id="ProtNLM"/>
    </source>
</evidence>
<reference evidence="12 13" key="1">
    <citation type="journal article" date="2019" name="Plant Biotechnol. J.">
        <title>The red bayberry genome and genetic basis of sex determination.</title>
        <authorList>
            <person name="Jia H.M."/>
            <person name="Jia H.J."/>
            <person name="Cai Q.L."/>
            <person name="Wang Y."/>
            <person name="Zhao H.B."/>
            <person name="Yang W.F."/>
            <person name="Wang G.Y."/>
            <person name="Li Y.H."/>
            <person name="Zhan D.L."/>
            <person name="Shen Y.T."/>
            <person name="Niu Q.F."/>
            <person name="Chang L."/>
            <person name="Qiu J."/>
            <person name="Zhao L."/>
            <person name="Xie H.B."/>
            <person name="Fu W.Y."/>
            <person name="Jin J."/>
            <person name="Li X.W."/>
            <person name="Jiao Y."/>
            <person name="Zhou C.C."/>
            <person name="Tu T."/>
            <person name="Chai C.Y."/>
            <person name="Gao J.L."/>
            <person name="Fan L.J."/>
            <person name="van de Weg E."/>
            <person name="Wang J.Y."/>
            <person name="Gao Z.S."/>
        </authorList>
    </citation>
    <scope>NUCLEOTIDE SEQUENCE [LARGE SCALE GENOMIC DNA]</scope>
    <source>
        <tissue evidence="12">Leaves</tissue>
    </source>
</reference>
<dbReference type="PROSITE" id="PS51380">
    <property type="entry name" value="EXS"/>
    <property type="match status" value="1"/>
</dbReference>
<feature type="transmembrane region" description="Helical" evidence="9">
    <location>
        <begin position="511"/>
        <end position="532"/>
    </location>
</feature>
<keyword evidence="4" id="KW-0592">Phosphate transport</keyword>
<keyword evidence="13" id="KW-1185">Reference proteome</keyword>
<evidence type="ECO:0000256" key="3">
    <source>
        <dbReference type="ARBA" id="ARBA00022448"/>
    </source>
</evidence>
<dbReference type="OrthoDB" id="9970435at2759"/>
<feature type="compositionally biased region" description="Polar residues" evidence="8">
    <location>
        <begin position="159"/>
        <end position="172"/>
    </location>
</feature>
<gene>
    <name evidence="12" type="ORF">CJ030_MR7G000065</name>
</gene>
<feature type="transmembrane region" description="Helical" evidence="9">
    <location>
        <begin position="658"/>
        <end position="677"/>
    </location>
</feature>
<dbReference type="Pfam" id="PF03124">
    <property type="entry name" value="EXS"/>
    <property type="match status" value="2"/>
</dbReference>
<dbReference type="InterPro" id="IPR004331">
    <property type="entry name" value="SPX_dom"/>
</dbReference>
<feature type="region of interest" description="Disordered" evidence="8">
    <location>
        <begin position="157"/>
        <end position="224"/>
    </location>
</feature>
<keyword evidence="7 9" id="KW-0472">Membrane</keyword>
<evidence type="ECO:0000313" key="12">
    <source>
        <dbReference type="EMBL" id="KAB1206479.1"/>
    </source>
</evidence>
<feature type="transmembrane region" description="Helical" evidence="9">
    <location>
        <begin position="391"/>
        <end position="415"/>
    </location>
</feature>
<organism evidence="12 13">
    <name type="scientific">Morella rubra</name>
    <name type="common">Chinese bayberry</name>
    <dbReference type="NCBI Taxonomy" id="262757"/>
    <lineage>
        <taxon>Eukaryota</taxon>
        <taxon>Viridiplantae</taxon>
        <taxon>Streptophyta</taxon>
        <taxon>Embryophyta</taxon>
        <taxon>Tracheophyta</taxon>
        <taxon>Spermatophyta</taxon>
        <taxon>Magnoliopsida</taxon>
        <taxon>eudicotyledons</taxon>
        <taxon>Gunneridae</taxon>
        <taxon>Pentapetalae</taxon>
        <taxon>rosids</taxon>
        <taxon>fabids</taxon>
        <taxon>Fagales</taxon>
        <taxon>Myricaceae</taxon>
        <taxon>Morella</taxon>
    </lineage>
</organism>
<keyword evidence="6 9" id="KW-1133">Transmembrane helix</keyword>
<dbReference type="PROSITE" id="PS51382">
    <property type="entry name" value="SPX"/>
    <property type="match status" value="1"/>
</dbReference>
<dbReference type="InterPro" id="IPR004342">
    <property type="entry name" value="EXS_C"/>
</dbReference>
<dbReference type="PANTHER" id="PTHR48477:SF1">
    <property type="entry name" value="PHOSPHATE TRANSPORTER PHO1"/>
    <property type="match status" value="1"/>
</dbReference>
<dbReference type="CDD" id="cd14476">
    <property type="entry name" value="SPX_PHO1_like"/>
    <property type="match status" value="1"/>
</dbReference>
<dbReference type="GO" id="GO:0016020">
    <property type="term" value="C:membrane"/>
    <property type="evidence" value="ECO:0007669"/>
    <property type="project" value="InterPro"/>
</dbReference>
<dbReference type="Pfam" id="PF03105">
    <property type="entry name" value="SPX"/>
    <property type="match status" value="1"/>
</dbReference>
<evidence type="ECO:0000256" key="6">
    <source>
        <dbReference type="ARBA" id="ARBA00022989"/>
    </source>
</evidence>
<dbReference type="GO" id="GO:0012505">
    <property type="term" value="C:endomembrane system"/>
    <property type="evidence" value="ECO:0007669"/>
    <property type="project" value="UniProtKB-SubCell"/>
</dbReference>
<evidence type="ECO:0000256" key="7">
    <source>
        <dbReference type="ARBA" id="ARBA00023136"/>
    </source>
</evidence>
<evidence type="ECO:0000256" key="5">
    <source>
        <dbReference type="ARBA" id="ARBA00022692"/>
    </source>
</evidence>
<feature type="transmembrane region" description="Helical" evidence="9">
    <location>
        <begin position="477"/>
        <end position="499"/>
    </location>
</feature>
<evidence type="ECO:0000256" key="1">
    <source>
        <dbReference type="ARBA" id="ARBA00004127"/>
    </source>
</evidence>
<comment type="similarity">
    <text evidence="2">Belongs to the SYG1 (TC 2.A.94) family.</text>
</comment>
<dbReference type="PANTHER" id="PTHR48477">
    <property type="entry name" value="PHOSPHATE TRANSPORTER PHO1"/>
    <property type="match status" value="1"/>
</dbReference>
<feature type="domain" description="SPX" evidence="11">
    <location>
        <begin position="2"/>
        <end position="340"/>
    </location>
</feature>
<dbReference type="InterPro" id="IPR052486">
    <property type="entry name" value="PHO1"/>
</dbReference>
<dbReference type="Proteomes" id="UP000516437">
    <property type="component" value="Chromosome 7"/>
</dbReference>
<name>A0A6A1V1D1_9ROSI</name>
<dbReference type="AlphaFoldDB" id="A0A6A1V1D1"/>
<proteinExistence type="inferred from homology"/>